<reference evidence="1" key="1">
    <citation type="submission" date="2020-11" db="EMBL/GenBank/DDBJ databases">
        <authorList>
            <person name="Koelle M."/>
            <person name="Horta M.A.C."/>
            <person name="Nowrousian M."/>
            <person name="Ohm R.A."/>
            <person name="Benz P."/>
            <person name="Pilgard A."/>
        </authorList>
    </citation>
    <scope>NUCLEOTIDE SEQUENCE</scope>
    <source>
        <strain evidence="1">FPRL280</strain>
    </source>
</reference>
<protein>
    <submittedName>
        <fullName evidence="1">Uncharacterized protein</fullName>
    </submittedName>
</protein>
<evidence type="ECO:0000313" key="1">
    <source>
        <dbReference type="EMBL" id="KAF9802203.1"/>
    </source>
</evidence>
<gene>
    <name evidence="1" type="ORF">IEO21_09945</name>
</gene>
<dbReference type="EMBL" id="JADOXO010000595">
    <property type="protein sequence ID" value="KAF9802203.1"/>
    <property type="molecule type" value="Genomic_DNA"/>
</dbReference>
<organism evidence="1 2">
    <name type="scientific">Rhodonia placenta</name>
    <dbReference type="NCBI Taxonomy" id="104341"/>
    <lineage>
        <taxon>Eukaryota</taxon>
        <taxon>Fungi</taxon>
        <taxon>Dikarya</taxon>
        <taxon>Basidiomycota</taxon>
        <taxon>Agaricomycotina</taxon>
        <taxon>Agaricomycetes</taxon>
        <taxon>Polyporales</taxon>
        <taxon>Adustoporiaceae</taxon>
        <taxon>Rhodonia</taxon>
    </lineage>
</organism>
<dbReference type="Proteomes" id="UP000639403">
    <property type="component" value="Unassembled WGS sequence"/>
</dbReference>
<comment type="caution">
    <text evidence="1">The sequence shown here is derived from an EMBL/GenBank/DDBJ whole genome shotgun (WGS) entry which is preliminary data.</text>
</comment>
<evidence type="ECO:0000313" key="2">
    <source>
        <dbReference type="Proteomes" id="UP000639403"/>
    </source>
</evidence>
<sequence length="57" mass="6565">MYITQLSLTGITSPMDKHAHRAVALLFQQFDARISQQQEARPIRIYLPVKCSYLTIT</sequence>
<proteinExistence type="predicted"/>
<dbReference type="AlphaFoldDB" id="A0A8H7NTG6"/>
<accession>A0A8H7NTG6</accession>
<name>A0A8H7NTG6_9APHY</name>
<reference evidence="1" key="2">
    <citation type="journal article" name="Front. Microbiol.">
        <title>Degradative Capacity of Two Strains of Rhodonia placenta: From Phenotype to Genotype.</title>
        <authorList>
            <person name="Kolle M."/>
            <person name="Horta M.A.C."/>
            <person name="Nowrousian M."/>
            <person name="Ohm R.A."/>
            <person name="Benz J.P."/>
            <person name="Pilgard A."/>
        </authorList>
    </citation>
    <scope>NUCLEOTIDE SEQUENCE</scope>
    <source>
        <strain evidence="1">FPRL280</strain>
    </source>
</reference>